<dbReference type="GO" id="GO:0008080">
    <property type="term" value="F:N-acetyltransferase activity"/>
    <property type="evidence" value="ECO:0007669"/>
    <property type="project" value="InterPro"/>
</dbReference>
<gene>
    <name evidence="6" type="ORF">HERILL_LOCUS1101</name>
</gene>
<dbReference type="PANTHER" id="PTHR13256:SF16">
    <property type="entry name" value="ALPHA_BETA-TUBULIN-N-ACETYLTRANSFERASE 9"/>
    <property type="match status" value="1"/>
</dbReference>
<dbReference type="Gene3D" id="3.40.630.30">
    <property type="match status" value="1"/>
</dbReference>
<dbReference type="SUPFAM" id="SSF55729">
    <property type="entry name" value="Acyl-CoA N-acyltransferases (Nat)"/>
    <property type="match status" value="1"/>
</dbReference>
<dbReference type="FunCoup" id="A0A7R8UBM0">
    <property type="interactions" value="1052"/>
</dbReference>
<keyword evidence="3" id="KW-0012">Acyltransferase</keyword>
<dbReference type="FunFam" id="3.40.630.30:FF:000248">
    <property type="entry name" value="N-acetyltransferase 9-like protein"/>
    <property type="match status" value="1"/>
</dbReference>
<comment type="similarity">
    <text evidence="1">Belongs to the acetyltransferase family. GNAT subfamily.</text>
</comment>
<dbReference type="InterPro" id="IPR016181">
    <property type="entry name" value="Acyl_CoA_acyltransferase"/>
</dbReference>
<dbReference type="PANTHER" id="PTHR13256">
    <property type="entry name" value="N-ACETYLTRANSFERASE 9"/>
    <property type="match status" value="1"/>
</dbReference>
<reference evidence="6 7" key="1">
    <citation type="submission" date="2020-11" db="EMBL/GenBank/DDBJ databases">
        <authorList>
            <person name="Wallbank WR R."/>
            <person name="Pardo Diaz C."/>
            <person name="Kozak K."/>
            <person name="Martin S."/>
            <person name="Jiggins C."/>
            <person name="Moest M."/>
            <person name="Warren A I."/>
            <person name="Generalovic N T."/>
            <person name="Byers J.R.P. K."/>
            <person name="Montejo-Kovacevich G."/>
            <person name="Yen C E."/>
        </authorList>
    </citation>
    <scope>NUCLEOTIDE SEQUENCE [LARGE SCALE GENOMIC DNA]</scope>
</reference>
<evidence type="ECO:0000259" key="5">
    <source>
        <dbReference type="Pfam" id="PF13302"/>
    </source>
</evidence>
<dbReference type="Pfam" id="PF13302">
    <property type="entry name" value="Acetyltransf_3"/>
    <property type="match status" value="1"/>
</dbReference>
<dbReference type="InParanoid" id="A0A7R8UBM0"/>
<evidence type="ECO:0000313" key="7">
    <source>
        <dbReference type="Proteomes" id="UP000594454"/>
    </source>
</evidence>
<evidence type="ECO:0000313" key="6">
    <source>
        <dbReference type="EMBL" id="CAD7077788.1"/>
    </source>
</evidence>
<dbReference type="Proteomes" id="UP000594454">
    <property type="component" value="Chromosome 1"/>
</dbReference>
<evidence type="ECO:0000256" key="4">
    <source>
        <dbReference type="ARBA" id="ARBA00069551"/>
    </source>
</evidence>
<organism evidence="6 7">
    <name type="scientific">Hermetia illucens</name>
    <name type="common">Black soldier fly</name>
    <dbReference type="NCBI Taxonomy" id="343691"/>
    <lineage>
        <taxon>Eukaryota</taxon>
        <taxon>Metazoa</taxon>
        <taxon>Ecdysozoa</taxon>
        <taxon>Arthropoda</taxon>
        <taxon>Hexapoda</taxon>
        <taxon>Insecta</taxon>
        <taxon>Pterygota</taxon>
        <taxon>Neoptera</taxon>
        <taxon>Endopterygota</taxon>
        <taxon>Diptera</taxon>
        <taxon>Brachycera</taxon>
        <taxon>Stratiomyomorpha</taxon>
        <taxon>Stratiomyidae</taxon>
        <taxon>Hermetiinae</taxon>
        <taxon>Hermetia</taxon>
    </lineage>
</organism>
<evidence type="ECO:0000256" key="1">
    <source>
        <dbReference type="ARBA" id="ARBA00009342"/>
    </source>
</evidence>
<sequence>MKCNENIKLVGTKVILVPYEAKHVPKYHEWMKDPELQELTASEPLTIDEEYDMQKSWREDGDKCTFLVLSKEAFEKTQDEIESLIGDTNLFLCDDPEGRKVAEAEIMIADKNYQGQRLGWEAMLLMLDYGVSKLKIEEYIVKIGDSNEKSINMFKKMQFDESARSDVFKEVTMRRIVSNEWCAWLQSQVNYVIEKYER</sequence>
<proteinExistence type="inferred from homology"/>
<evidence type="ECO:0000256" key="3">
    <source>
        <dbReference type="ARBA" id="ARBA00023315"/>
    </source>
</evidence>
<accession>A0A7R8UBM0</accession>
<evidence type="ECO:0000256" key="2">
    <source>
        <dbReference type="ARBA" id="ARBA00022679"/>
    </source>
</evidence>
<keyword evidence="2" id="KW-0808">Transferase</keyword>
<keyword evidence="7" id="KW-1185">Reference proteome</keyword>
<protein>
    <recommendedName>
        <fullName evidence="4">N-acetyltransferase 9-like protein</fullName>
    </recommendedName>
</protein>
<dbReference type="InterPro" id="IPR000182">
    <property type="entry name" value="GNAT_dom"/>
</dbReference>
<dbReference type="EMBL" id="LR899009">
    <property type="protein sequence ID" value="CAD7077788.1"/>
    <property type="molecule type" value="Genomic_DNA"/>
</dbReference>
<dbReference type="InterPro" id="IPR039135">
    <property type="entry name" value="NAT9-like"/>
</dbReference>
<feature type="domain" description="N-acetyltransferase" evidence="5">
    <location>
        <begin position="14"/>
        <end position="159"/>
    </location>
</feature>
<dbReference type="OrthoDB" id="5043642at2759"/>
<dbReference type="OMA" id="WHVPRYH"/>
<dbReference type="AlphaFoldDB" id="A0A7R8UBM0"/>
<name>A0A7R8UBM0_HERIL</name>